<keyword evidence="3" id="KW-1185">Reference proteome</keyword>
<dbReference type="Pfam" id="PF13401">
    <property type="entry name" value="AAA_22"/>
    <property type="match status" value="1"/>
</dbReference>
<accession>A0ABU7V8Q4</accession>
<evidence type="ECO:0000313" key="2">
    <source>
        <dbReference type="EMBL" id="MEF2256071.1"/>
    </source>
</evidence>
<gene>
    <name evidence="2" type="ORF">V2V91_13150</name>
</gene>
<dbReference type="RefSeq" id="WP_331792192.1">
    <property type="nucleotide sequence ID" value="NZ_BAAAUO010000001.1"/>
</dbReference>
<keyword evidence="2" id="KW-0547">Nucleotide-binding</keyword>
<dbReference type="Gene3D" id="3.40.50.300">
    <property type="entry name" value="P-loop containing nucleotide triphosphate hydrolases"/>
    <property type="match status" value="1"/>
</dbReference>
<dbReference type="EMBL" id="JAZHOV010000008">
    <property type="protein sequence ID" value="MEF2256071.1"/>
    <property type="molecule type" value="Genomic_DNA"/>
</dbReference>
<sequence>MIDLDFGAVPKPNWQTKSGWAAFVAEQLREPAPMSRRDLEALSEMERIEFCQRRLDFMMNGRISLTPDVKAIRDELRIRMIANIRKRGGKFGIIVDGVPNSGKSTTVTRLAKDFEIQRRAGGNPRGTTKLIPVMYVCAPSDCSPKTLLMEFANFMGRPVRGRVTAGDLMKALAENVERCGTELIVIDEIHNLRQDRQAASDATNYLKQLSEKCPATFVYVGANVEGSGLLDGGWAAQVATRFRIMTLEPYSTTNQRDRNKWAALLEDLEANTKLVDQSPGDILEDAELLFDASNGRVGEVAGIIQLAAVGAMQAGSERLDFRRLRSSLDEERRRRSRRGLESSRRS</sequence>
<dbReference type="GO" id="GO:0005524">
    <property type="term" value="F:ATP binding"/>
    <property type="evidence" value="ECO:0007669"/>
    <property type="project" value="UniProtKB-KW"/>
</dbReference>
<reference evidence="2 3" key="1">
    <citation type="submission" date="2024-01" db="EMBL/GenBank/DDBJ databases">
        <title>the genome sequence of strain Microbacterium schleiferi NBRC 15075.</title>
        <authorList>
            <person name="Ding Y."/>
            <person name="Zhang G."/>
        </authorList>
    </citation>
    <scope>NUCLEOTIDE SEQUENCE [LARGE SCALE GENOMIC DNA]</scope>
    <source>
        <strain evidence="2 3">NBRC 15075</strain>
    </source>
</reference>
<dbReference type="InterPro" id="IPR027417">
    <property type="entry name" value="P-loop_NTPase"/>
</dbReference>
<evidence type="ECO:0000259" key="1">
    <source>
        <dbReference type="SMART" id="SM00382"/>
    </source>
</evidence>
<dbReference type="InterPro" id="IPR003593">
    <property type="entry name" value="AAA+_ATPase"/>
</dbReference>
<name>A0ABU7V8Q4_9MICO</name>
<dbReference type="InterPro" id="IPR049945">
    <property type="entry name" value="AAA_22"/>
</dbReference>
<dbReference type="Proteomes" id="UP001351900">
    <property type="component" value="Unassembled WGS sequence"/>
</dbReference>
<dbReference type="SUPFAM" id="SSF52540">
    <property type="entry name" value="P-loop containing nucleoside triphosphate hydrolases"/>
    <property type="match status" value="1"/>
</dbReference>
<organism evidence="2 3">
    <name type="scientific">Microbacterium schleiferi</name>
    <dbReference type="NCBI Taxonomy" id="69362"/>
    <lineage>
        <taxon>Bacteria</taxon>
        <taxon>Bacillati</taxon>
        <taxon>Actinomycetota</taxon>
        <taxon>Actinomycetes</taxon>
        <taxon>Micrococcales</taxon>
        <taxon>Microbacteriaceae</taxon>
        <taxon>Microbacterium</taxon>
    </lineage>
</organism>
<keyword evidence="2" id="KW-0067">ATP-binding</keyword>
<feature type="domain" description="AAA+ ATPase" evidence="1">
    <location>
        <begin position="89"/>
        <end position="334"/>
    </location>
</feature>
<comment type="caution">
    <text evidence="2">The sequence shown here is derived from an EMBL/GenBank/DDBJ whole genome shotgun (WGS) entry which is preliminary data.</text>
</comment>
<protein>
    <submittedName>
        <fullName evidence="2">ATP-binding protein</fullName>
    </submittedName>
</protein>
<proteinExistence type="predicted"/>
<dbReference type="SMART" id="SM00382">
    <property type="entry name" value="AAA"/>
    <property type="match status" value="1"/>
</dbReference>
<evidence type="ECO:0000313" key="3">
    <source>
        <dbReference type="Proteomes" id="UP001351900"/>
    </source>
</evidence>